<reference evidence="3 4" key="1">
    <citation type="submission" date="2016-08" db="EMBL/GenBank/DDBJ databases">
        <title>A Parts List for Fungal Cellulosomes Revealed by Comparative Genomics.</title>
        <authorList>
            <consortium name="DOE Joint Genome Institute"/>
            <person name="Haitjema C.H."/>
            <person name="Gilmore S.P."/>
            <person name="Henske J.K."/>
            <person name="Solomon K.V."/>
            <person name="De Groot R."/>
            <person name="Kuo A."/>
            <person name="Mondo S.J."/>
            <person name="Salamov A.A."/>
            <person name="Labutti K."/>
            <person name="Zhao Z."/>
            <person name="Chiniquy J."/>
            <person name="Barry K."/>
            <person name="Brewer H.M."/>
            <person name="Purvine S.O."/>
            <person name="Wright A.T."/>
            <person name="Boxma B."/>
            <person name="Van Alen T."/>
            <person name="Hackstein J.H."/>
            <person name="Baker S.E."/>
            <person name="Grigoriev I.V."/>
            <person name="O'Malley M.A."/>
        </authorList>
    </citation>
    <scope>NUCLEOTIDE SEQUENCE [LARGE SCALE GENOMIC DNA]</scope>
    <source>
        <strain evidence="3 4">S4</strain>
    </source>
</reference>
<comment type="caution">
    <text evidence="3">The sequence shown here is derived from an EMBL/GenBank/DDBJ whole genome shotgun (WGS) entry which is preliminary data.</text>
</comment>
<dbReference type="SMART" id="SM00315">
    <property type="entry name" value="RGS"/>
    <property type="match status" value="1"/>
</dbReference>
<dbReference type="EMBL" id="MCFG01000145">
    <property type="protein sequence ID" value="ORX80434.1"/>
    <property type="molecule type" value="Genomic_DNA"/>
</dbReference>
<feature type="transmembrane region" description="Helical" evidence="1">
    <location>
        <begin position="106"/>
        <end position="132"/>
    </location>
</feature>
<feature type="transmembrane region" description="Helical" evidence="1">
    <location>
        <begin position="271"/>
        <end position="290"/>
    </location>
</feature>
<keyword evidence="1" id="KW-0472">Membrane</keyword>
<name>A0A1Y1X544_9FUNG</name>
<keyword evidence="4" id="KW-1185">Reference proteome</keyword>
<dbReference type="InterPro" id="IPR044926">
    <property type="entry name" value="RGS_subdomain_2"/>
</dbReference>
<sequence>MCNNTSPVIDDWCFNKHFSYEQLKPYFVNPEILLKQHEPNKPRSYLLITFGFLSFFFLALTLIIHGKYQCSKGYSKSLAYTILIGEFFIVFGNCINQAFITKIQCYILFFTISVGVPFIFLGVVGKVLLLYVEYINTLKKEKINSLEKFNGLFMKSDLEHINSETLRDSNSSARLSFSSIPKGFPCMKYVTEKNILILVYTVDIICVIYSFLAQRKSKFYKINNEYGYCNHGPWEFIPLYIILYISTIVSTIIYGRILYLQNRKVRVPKKVIFYIFIGLFIFILYLGFSYSPTLHFKFFFVTREMILSVFVIYVHILFIGGPVYRMLNMVYLQENLNRSMDSLKFVIDNPELYNEFSKYCTVELCIENLLFHKRITKLKDEIAEYENIKSHKSKREIEDFEKMKIIQAKRPGDVKFNPFNNEEGNNGGSLDVIYEYYNDYYNKNDRYINNNFNTLGMTSNNLNDFDEIKSYKNNVNNNYIPIIFINDVKDIYKKFIARDSIFEINISNSIYQKITNEINNGDEEFILKEIFDEADNEVLNILYTNIYGKFIKAQKNKKLFDDFELMINKSPEE</sequence>
<dbReference type="Pfam" id="PF00615">
    <property type="entry name" value="RGS"/>
    <property type="match status" value="1"/>
</dbReference>
<evidence type="ECO:0000259" key="2">
    <source>
        <dbReference type="PROSITE" id="PS50132"/>
    </source>
</evidence>
<feature type="domain" description="RGS" evidence="2">
    <location>
        <begin position="342"/>
        <end position="560"/>
    </location>
</feature>
<gene>
    <name evidence="3" type="ORF">BCR32DRAFT_280512</name>
</gene>
<feature type="transmembrane region" description="Helical" evidence="1">
    <location>
        <begin position="195"/>
        <end position="212"/>
    </location>
</feature>
<protein>
    <recommendedName>
        <fullName evidence="2">RGS domain-containing protein</fullName>
    </recommendedName>
</protein>
<dbReference type="InterPro" id="IPR036305">
    <property type="entry name" value="RGS_sf"/>
</dbReference>
<dbReference type="PROSITE" id="PS50132">
    <property type="entry name" value="RGS"/>
    <property type="match status" value="1"/>
</dbReference>
<dbReference type="AlphaFoldDB" id="A0A1Y1X544"/>
<feature type="transmembrane region" description="Helical" evidence="1">
    <location>
        <begin position="45"/>
        <end position="66"/>
    </location>
</feature>
<keyword evidence="1" id="KW-1133">Transmembrane helix</keyword>
<dbReference type="Gene3D" id="1.10.167.10">
    <property type="entry name" value="Regulator of G-protein Signalling 4, domain 2"/>
    <property type="match status" value="1"/>
</dbReference>
<dbReference type="InterPro" id="IPR016137">
    <property type="entry name" value="RGS"/>
</dbReference>
<feature type="transmembrane region" description="Helical" evidence="1">
    <location>
        <begin position="237"/>
        <end position="259"/>
    </location>
</feature>
<dbReference type="SUPFAM" id="SSF48097">
    <property type="entry name" value="Regulator of G-protein signaling, RGS"/>
    <property type="match status" value="1"/>
</dbReference>
<evidence type="ECO:0000313" key="4">
    <source>
        <dbReference type="Proteomes" id="UP000193944"/>
    </source>
</evidence>
<dbReference type="OrthoDB" id="196547at2759"/>
<organism evidence="3 4">
    <name type="scientific">Anaeromyces robustus</name>
    <dbReference type="NCBI Taxonomy" id="1754192"/>
    <lineage>
        <taxon>Eukaryota</taxon>
        <taxon>Fungi</taxon>
        <taxon>Fungi incertae sedis</taxon>
        <taxon>Chytridiomycota</taxon>
        <taxon>Chytridiomycota incertae sedis</taxon>
        <taxon>Neocallimastigomycetes</taxon>
        <taxon>Neocallimastigales</taxon>
        <taxon>Neocallimastigaceae</taxon>
        <taxon>Anaeromyces</taxon>
    </lineage>
</organism>
<keyword evidence="1" id="KW-0812">Transmembrane</keyword>
<dbReference type="PANTHER" id="PTHR10845">
    <property type="entry name" value="REGULATOR OF G PROTEIN SIGNALING"/>
    <property type="match status" value="1"/>
</dbReference>
<dbReference type="PANTHER" id="PTHR10845:SF192">
    <property type="entry name" value="DOUBLE HIT, ISOFORM B"/>
    <property type="match status" value="1"/>
</dbReference>
<dbReference type="Proteomes" id="UP000193944">
    <property type="component" value="Unassembled WGS sequence"/>
</dbReference>
<reference evidence="3 4" key="2">
    <citation type="submission" date="2016-08" db="EMBL/GenBank/DDBJ databases">
        <title>Pervasive Adenine N6-methylation of Active Genes in Fungi.</title>
        <authorList>
            <consortium name="DOE Joint Genome Institute"/>
            <person name="Mondo S.J."/>
            <person name="Dannebaum R.O."/>
            <person name="Kuo R.C."/>
            <person name="Labutti K."/>
            <person name="Haridas S."/>
            <person name="Kuo A."/>
            <person name="Salamov A."/>
            <person name="Ahrendt S.R."/>
            <person name="Lipzen A."/>
            <person name="Sullivan W."/>
            <person name="Andreopoulos W.B."/>
            <person name="Clum A."/>
            <person name="Lindquist E."/>
            <person name="Daum C."/>
            <person name="Ramamoorthy G.K."/>
            <person name="Gryganskyi A."/>
            <person name="Culley D."/>
            <person name="Magnuson J.K."/>
            <person name="James T.Y."/>
            <person name="O'Malley M.A."/>
            <person name="Stajich J.E."/>
            <person name="Spatafora J.W."/>
            <person name="Visel A."/>
            <person name="Grigoriev I.V."/>
        </authorList>
    </citation>
    <scope>NUCLEOTIDE SEQUENCE [LARGE SCALE GENOMIC DNA]</scope>
    <source>
        <strain evidence="3 4">S4</strain>
    </source>
</reference>
<proteinExistence type="predicted"/>
<feature type="transmembrane region" description="Helical" evidence="1">
    <location>
        <begin position="305"/>
        <end position="324"/>
    </location>
</feature>
<evidence type="ECO:0000313" key="3">
    <source>
        <dbReference type="EMBL" id="ORX80434.1"/>
    </source>
</evidence>
<evidence type="ECO:0000256" key="1">
    <source>
        <dbReference type="SAM" id="Phobius"/>
    </source>
</evidence>
<feature type="transmembrane region" description="Helical" evidence="1">
    <location>
        <begin position="78"/>
        <end position="100"/>
    </location>
</feature>
<accession>A0A1Y1X544</accession>